<dbReference type="InterPro" id="IPR000477">
    <property type="entry name" value="RT_dom"/>
</dbReference>
<protein>
    <submittedName>
        <fullName evidence="2">Reverse transcriptase</fullName>
    </submittedName>
</protein>
<evidence type="ECO:0000313" key="3">
    <source>
        <dbReference type="Proteomes" id="UP000188268"/>
    </source>
</evidence>
<dbReference type="Pfam" id="PF00078">
    <property type="entry name" value="RVT_1"/>
    <property type="match status" value="1"/>
</dbReference>
<dbReference type="Proteomes" id="UP000188268">
    <property type="component" value="Unassembled WGS sequence"/>
</dbReference>
<gene>
    <name evidence="2" type="ORF">CCACVL1_05079</name>
</gene>
<proteinExistence type="predicted"/>
<dbReference type="OMA" id="ECSIVEN"/>
<evidence type="ECO:0000313" key="2">
    <source>
        <dbReference type="EMBL" id="OMO96071.1"/>
    </source>
</evidence>
<keyword evidence="2" id="KW-0695">RNA-directed DNA polymerase</keyword>
<accession>A0A1R3JML7</accession>
<evidence type="ECO:0000259" key="1">
    <source>
        <dbReference type="Pfam" id="PF00078"/>
    </source>
</evidence>
<organism evidence="2 3">
    <name type="scientific">Corchorus capsularis</name>
    <name type="common">Jute</name>
    <dbReference type="NCBI Taxonomy" id="210143"/>
    <lineage>
        <taxon>Eukaryota</taxon>
        <taxon>Viridiplantae</taxon>
        <taxon>Streptophyta</taxon>
        <taxon>Embryophyta</taxon>
        <taxon>Tracheophyta</taxon>
        <taxon>Spermatophyta</taxon>
        <taxon>Magnoliopsida</taxon>
        <taxon>eudicotyledons</taxon>
        <taxon>Gunneridae</taxon>
        <taxon>Pentapetalae</taxon>
        <taxon>rosids</taxon>
        <taxon>malvids</taxon>
        <taxon>Malvales</taxon>
        <taxon>Malvaceae</taxon>
        <taxon>Grewioideae</taxon>
        <taxon>Apeibeae</taxon>
        <taxon>Corchorus</taxon>
    </lineage>
</organism>
<feature type="domain" description="Reverse transcriptase" evidence="1">
    <location>
        <begin position="282"/>
        <end position="373"/>
    </location>
</feature>
<reference evidence="2 3" key="1">
    <citation type="submission" date="2013-09" db="EMBL/GenBank/DDBJ databases">
        <title>Corchorus capsularis genome sequencing.</title>
        <authorList>
            <person name="Alam M."/>
            <person name="Haque M.S."/>
            <person name="Islam M.S."/>
            <person name="Emdad E.M."/>
            <person name="Islam M.M."/>
            <person name="Ahmed B."/>
            <person name="Halim A."/>
            <person name="Hossen Q.M.M."/>
            <person name="Hossain M.Z."/>
            <person name="Ahmed R."/>
            <person name="Khan M.M."/>
            <person name="Islam R."/>
            <person name="Rashid M.M."/>
            <person name="Khan S.A."/>
            <person name="Rahman M.S."/>
            <person name="Alam M."/>
        </authorList>
    </citation>
    <scope>NUCLEOTIDE SEQUENCE [LARGE SCALE GENOMIC DNA]</scope>
    <source>
        <strain evidence="3">cv. CVL-1</strain>
        <tissue evidence="2">Whole seedling</tissue>
    </source>
</reference>
<dbReference type="STRING" id="210143.A0A1R3JML7"/>
<dbReference type="PANTHER" id="PTHR33116:SF78">
    <property type="entry name" value="OS12G0587133 PROTEIN"/>
    <property type="match status" value="1"/>
</dbReference>
<keyword evidence="2" id="KW-0808">Transferase</keyword>
<dbReference type="EMBL" id="AWWV01007516">
    <property type="protein sequence ID" value="OMO96071.1"/>
    <property type="molecule type" value="Genomic_DNA"/>
</dbReference>
<dbReference type="PANTHER" id="PTHR33116">
    <property type="entry name" value="REVERSE TRANSCRIPTASE ZINC-BINDING DOMAIN-CONTAINING PROTEIN-RELATED-RELATED"/>
    <property type="match status" value="1"/>
</dbReference>
<sequence>MYSDHGPMILQMDRPQRYNRRPYRFEAMWVTHPQCRKIISKAWSNVFKGSSAYILVQKLKTTKHDLCRWNKTVFGDLQRRRQQLKNKLTKTQKEMHTIESFRQEKEVRQQLELLYEQEQIFWMQKSRTNWIIHGDINTKFYHTTTARRRLRNKITFVVDEQGYQCEETEQIESAFLNAYEDLFCAEDNVDISEIGREIKDLKVPILTEENQRLLDKPFTADEIKQAAFQLGPWKAPGVDGKPVLFYQQFWDIVGALTTASSLSFLNSGHMLKELNKTLITLVPKKNDPQKVGDFRPISLCNVAYKIIARTMVNRLKPIMDAITTPFQSAFVKGRLISDNIIVGREVLTTIQRQRKGKGMLRALKIDMNKAYDRGGRLTLINSTLQSIPNYTLSCFKAPVNICNKIDRVIRSFWWGHKPDEKKLHMKNWDLICKPKWQGGLGIRKTAHMNGALLGKQAWRILTEPEALSTKILVPKYCKKEDFTAVKPKAGDNWFWKSILAGRDICMKGVDIQIWDGKDTVIKNGRLAPRLDHTTVSNDHLQACKIMCPIRNQWVNWLANIVLQPEDQAKLKSRIFSIMEGNDKIVWKFDTKGRFTVKSAYLQILKEEHGDLQSTTQIQIWKNLWKLKIPYKSPETLEHLFWQCDFARATWFASDLTIRTDAFIDVNFTEWVKVWLLNDNTISDNNSDFSSKFAFLTWNIWRARNEAIFEGKKPHPMIVVCRSRTQIANKVEAYAIHREEEKIRMRKPIAQLNQLTNGGGTEISESIGNLTENDWIIFVETTQKRGSAGFGCCAMARNRDGDTHIVCRTFEVEKGIDAMLLILRSILVRLKIYEKADFGVKKAMGSGEEYCRGKQL</sequence>
<comment type="caution">
    <text evidence="2">The sequence shown here is derived from an EMBL/GenBank/DDBJ whole genome shotgun (WGS) entry which is preliminary data.</text>
</comment>
<keyword evidence="3" id="KW-1185">Reference proteome</keyword>
<dbReference type="GO" id="GO:0003964">
    <property type="term" value="F:RNA-directed DNA polymerase activity"/>
    <property type="evidence" value="ECO:0007669"/>
    <property type="project" value="UniProtKB-KW"/>
</dbReference>
<dbReference type="OrthoDB" id="999775at2759"/>
<dbReference type="AlphaFoldDB" id="A0A1R3JML7"/>
<dbReference type="Gramene" id="OMO96071">
    <property type="protein sequence ID" value="OMO96071"/>
    <property type="gene ID" value="CCACVL1_05079"/>
</dbReference>
<name>A0A1R3JML7_COCAP</name>
<keyword evidence="2" id="KW-0548">Nucleotidyltransferase</keyword>